<dbReference type="InterPro" id="IPR002182">
    <property type="entry name" value="NB-ARC"/>
</dbReference>
<dbReference type="EMBL" id="PQIB02000003">
    <property type="protein sequence ID" value="RLN29200.1"/>
    <property type="molecule type" value="Genomic_DNA"/>
</dbReference>
<dbReference type="STRING" id="4540.A0A3L6SXN7"/>
<proteinExistence type="predicted"/>
<comment type="caution">
    <text evidence="4">The sequence shown here is derived from an EMBL/GenBank/DDBJ whole genome shotgun (WGS) entry which is preliminary data.</text>
</comment>
<reference evidence="5" key="1">
    <citation type="journal article" date="2019" name="Nat. Commun.">
        <title>The genome of broomcorn millet.</title>
        <authorList>
            <person name="Zou C."/>
            <person name="Miki D."/>
            <person name="Li D."/>
            <person name="Tang Q."/>
            <person name="Xiao L."/>
            <person name="Rajput S."/>
            <person name="Deng P."/>
            <person name="Jia W."/>
            <person name="Huang R."/>
            <person name="Zhang M."/>
            <person name="Sun Y."/>
            <person name="Hu J."/>
            <person name="Fu X."/>
            <person name="Schnable P.S."/>
            <person name="Li F."/>
            <person name="Zhang H."/>
            <person name="Feng B."/>
            <person name="Zhu X."/>
            <person name="Liu R."/>
            <person name="Schnable J.C."/>
            <person name="Zhu J.-K."/>
            <person name="Zhang H."/>
        </authorList>
    </citation>
    <scope>NUCLEOTIDE SEQUENCE [LARGE SCALE GENOMIC DNA]</scope>
</reference>
<dbReference type="Pfam" id="PF00931">
    <property type="entry name" value="NB-ARC"/>
    <property type="match status" value="1"/>
</dbReference>
<sequence length="317" mass="36573">MVHVELVWERRIRYQKTDDIGSRPTNTTIDLRLSAMYAEASSLVGMDGPRDELIQLMDGEDGLSVISIVGFRGLGKTTLANEIYRKLEGKFQCRAFVSVSQKPNIRKILRTMLLRTPTWKFGKSIYPEDYTIDKKDLVRRWIAEGFICKACGIDPEDIAKSYFNELINRSLIQPVYTDYNDEVMSCRQVFEEDVGILAQLPLVVNLELFIRGTPEDKIIIRGRGFPVLKHFNFGCSRISCLAFVVGAMPKLEKLVLRINAKGWEVWRCTYRNRAPVRPQGSVRTHWGRGCQGIQQKSYRVRVEERHRHAPRLTYSQL</sequence>
<evidence type="ECO:0000256" key="1">
    <source>
        <dbReference type="ARBA" id="ARBA00022821"/>
    </source>
</evidence>
<dbReference type="Proteomes" id="UP000275267">
    <property type="component" value="Unassembled WGS sequence"/>
</dbReference>
<evidence type="ECO:0000259" key="3">
    <source>
        <dbReference type="Pfam" id="PF23559"/>
    </source>
</evidence>
<dbReference type="InterPro" id="IPR058922">
    <property type="entry name" value="WHD_DRP"/>
</dbReference>
<dbReference type="PANTHER" id="PTHR19338">
    <property type="entry name" value="TRANSLOCASE OF INNER MITOCHONDRIAL MEMBRANE 13 HOMOLOG"/>
    <property type="match status" value="1"/>
</dbReference>
<feature type="domain" description="Disease resistance protein winged helix" evidence="3">
    <location>
        <begin position="125"/>
        <end position="187"/>
    </location>
</feature>
<dbReference type="InterPro" id="IPR027417">
    <property type="entry name" value="P-loop_NTPase"/>
</dbReference>
<dbReference type="Gene3D" id="3.40.50.300">
    <property type="entry name" value="P-loop containing nucleotide triphosphate hydrolases"/>
    <property type="match status" value="1"/>
</dbReference>
<gene>
    <name evidence="4" type="ORF">C2845_PM05G14210</name>
</gene>
<keyword evidence="1" id="KW-0611">Plant defense</keyword>
<dbReference type="AlphaFoldDB" id="A0A3L6SXN7"/>
<evidence type="ECO:0000259" key="2">
    <source>
        <dbReference type="Pfam" id="PF00931"/>
    </source>
</evidence>
<name>A0A3L6SXN7_PANMI</name>
<keyword evidence="5" id="KW-1185">Reference proteome</keyword>
<dbReference type="GO" id="GO:0043531">
    <property type="term" value="F:ADP binding"/>
    <property type="evidence" value="ECO:0007669"/>
    <property type="project" value="InterPro"/>
</dbReference>
<evidence type="ECO:0000313" key="5">
    <source>
        <dbReference type="Proteomes" id="UP000275267"/>
    </source>
</evidence>
<evidence type="ECO:0000313" key="4">
    <source>
        <dbReference type="EMBL" id="RLN29200.1"/>
    </source>
</evidence>
<dbReference type="Pfam" id="PF23559">
    <property type="entry name" value="WHD_DRP"/>
    <property type="match status" value="1"/>
</dbReference>
<dbReference type="OrthoDB" id="690251at2759"/>
<feature type="domain" description="NB-ARC" evidence="2">
    <location>
        <begin position="51"/>
        <end position="115"/>
    </location>
</feature>
<accession>A0A3L6SXN7</accession>
<dbReference type="GO" id="GO:0006952">
    <property type="term" value="P:defense response"/>
    <property type="evidence" value="ECO:0007669"/>
    <property type="project" value="UniProtKB-KW"/>
</dbReference>
<protein>
    <submittedName>
        <fullName evidence="4">Uncharacterized protein</fullName>
    </submittedName>
</protein>
<organism evidence="4 5">
    <name type="scientific">Panicum miliaceum</name>
    <name type="common">Proso millet</name>
    <name type="synonym">Broomcorn millet</name>
    <dbReference type="NCBI Taxonomy" id="4540"/>
    <lineage>
        <taxon>Eukaryota</taxon>
        <taxon>Viridiplantae</taxon>
        <taxon>Streptophyta</taxon>
        <taxon>Embryophyta</taxon>
        <taxon>Tracheophyta</taxon>
        <taxon>Spermatophyta</taxon>
        <taxon>Magnoliopsida</taxon>
        <taxon>Liliopsida</taxon>
        <taxon>Poales</taxon>
        <taxon>Poaceae</taxon>
        <taxon>PACMAD clade</taxon>
        <taxon>Panicoideae</taxon>
        <taxon>Panicodae</taxon>
        <taxon>Paniceae</taxon>
        <taxon>Panicinae</taxon>
        <taxon>Panicum</taxon>
        <taxon>Panicum sect. Panicum</taxon>
    </lineage>
</organism>
<dbReference type="SUPFAM" id="SSF52540">
    <property type="entry name" value="P-loop containing nucleoside triphosphate hydrolases"/>
    <property type="match status" value="1"/>
</dbReference>
<dbReference type="PANTHER" id="PTHR19338:SF52">
    <property type="entry name" value="RX N-TERMINAL DOMAIN-CONTAINING PROTEIN"/>
    <property type="match status" value="1"/>
</dbReference>